<sequence length="99" mass="11346">VGIVNQLVDPPFGQFHCLFSLAFSILKFYNFGRSNSASWNRSVTRQLLLSLADLIFSFRASHTRTLGEVLATQRFSHWIRRSTGLIFFVLSTSLFLFAR</sequence>
<accession>A0AAF1A3I4</accession>
<organism evidence="2 3">
    <name type="scientific">Solanum verrucosum</name>
    <dbReference type="NCBI Taxonomy" id="315347"/>
    <lineage>
        <taxon>Eukaryota</taxon>
        <taxon>Viridiplantae</taxon>
        <taxon>Streptophyta</taxon>
        <taxon>Embryophyta</taxon>
        <taxon>Tracheophyta</taxon>
        <taxon>Spermatophyta</taxon>
        <taxon>Magnoliopsida</taxon>
        <taxon>eudicotyledons</taxon>
        <taxon>Gunneridae</taxon>
        <taxon>Pentapetalae</taxon>
        <taxon>asterids</taxon>
        <taxon>lamiids</taxon>
        <taxon>Solanales</taxon>
        <taxon>Solanaceae</taxon>
        <taxon>Solanoideae</taxon>
        <taxon>Solaneae</taxon>
        <taxon>Solanum</taxon>
    </lineage>
</organism>
<protein>
    <submittedName>
        <fullName evidence="2">Uncharacterized protein</fullName>
    </submittedName>
</protein>
<dbReference type="Proteomes" id="UP001234989">
    <property type="component" value="Chromosome 12"/>
</dbReference>
<keyword evidence="1" id="KW-0812">Transmembrane</keyword>
<feature type="transmembrane region" description="Helical" evidence="1">
    <location>
        <begin position="78"/>
        <end position="98"/>
    </location>
</feature>
<dbReference type="AlphaFoldDB" id="A0AAF1A3I4"/>
<name>A0AAF1A3I4_SOLVR</name>
<reference evidence="2" key="1">
    <citation type="submission" date="2023-08" db="EMBL/GenBank/DDBJ databases">
        <title>A de novo genome assembly of Solanum verrucosum Schlechtendal, a Mexican diploid species geographically isolated from the other diploid A-genome species in potato relatives.</title>
        <authorList>
            <person name="Hosaka K."/>
        </authorList>
    </citation>
    <scope>NUCLEOTIDE SEQUENCE</scope>
    <source>
        <tissue evidence="2">Young leaves</tissue>
    </source>
</reference>
<dbReference type="EMBL" id="CP133623">
    <property type="protein sequence ID" value="WMV59044.1"/>
    <property type="molecule type" value="Genomic_DNA"/>
</dbReference>
<feature type="transmembrane region" description="Helical" evidence="1">
    <location>
        <begin position="12"/>
        <end position="30"/>
    </location>
</feature>
<keyword evidence="1" id="KW-0472">Membrane</keyword>
<evidence type="ECO:0000313" key="2">
    <source>
        <dbReference type="EMBL" id="WMV59044.1"/>
    </source>
</evidence>
<evidence type="ECO:0000256" key="1">
    <source>
        <dbReference type="SAM" id="Phobius"/>
    </source>
</evidence>
<proteinExistence type="predicted"/>
<gene>
    <name evidence="2" type="ORF">MTR67_052429</name>
</gene>
<keyword evidence="3" id="KW-1185">Reference proteome</keyword>
<keyword evidence="1" id="KW-1133">Transmembrane helix</keyword>
<evidence type="ECO:0000313" key="3">
    <source>
        <dbReference type="Proteomes" id="UP001234989"/>
    </source>
</evidence>
<feature type="non-terminal residue" evidence="2">
    <location>
        <position position="1"/>
    </location>
</feature>